<evidence type="ECO:0000313" key="1">
    <source>
        <dbReference type="EMBL" id="KOA86314.1"/>
    </source>
</evidence>
<sequence>MMKKKFKILVLIFILIGIFFSFFKLIRVNTFKENVVYSEKDIKEYSLESNKDINYLTREEAIKKGLSVFKKGFKVDLNRYELNETITLTDIRNNPKWNIIWDNKKNGYKYYFAISVNTGKVGLVAASSQVNTEISKRNNVNKDTILNIIKPLLKEVNIEIDKNNCNIEIYNGNIVILRPKSGEEYYQIIVDYKNKKTIQFYRTLD</sequence>
<comment type="caution">
    <text evidence="1">The sequence shown here is derived from an EMBL/GenBank/DDBJ whole genome shotgun (WGS) entry which is preliminary data.</text>
</comment>
<accession>A0A9Q1ZC45</accession>
<gene>
    <name evidence="1" type="ORF">ADU74_08770</name>
</gene>
<dbReference type="RefSeq" id="WP_019278234.1">
    <property type="nucleotide sequence ID" value="NZ_LGVO01000050.1"/>
</dbReference>
<dbReference type="AlphaFoldDB" id="A0A9Q1ZC45"/>
<dbReference type="EMBL" id="LGVR01000047">
    <property type="protein sequence ID" value="KOA86314.1"/>
    <property type="molecule type" value="Genomic_DNA"/>
</dbReference>
<proteinExistence type="predicted"/>
<protein>
    <recommendedName>
        <fullName evidence="3">PepSY domain-containing protein</fullName>
    </recommendedName>
</protein>
<evidence type="ECO:0008006" key="3">
    <source>
        <dbReference type="Google" id="ProtNLM"/>
    </source>
</evidence>
<organism evidence="1 2">
    <name type="scientific">Clostridium botulinum</name>
    <dbReference type="NCBI Taxonomy" id="1491"/>
    <lineage>
        <taxon>Bacteria</taxon>
        <taxon>Bacillati</taxon>
        <taxon>Bacillota</taxon>
        <taxon>Clostridia</taxon>
        <taxon>Eubacteriales</taxon>
        <taxon>Clostridiaceae</taxon>
        <taxon>Clostridium</taxon>
    </lineage>
</organism>
<dbReference type="Proteomes" id="UP000037540">
    <property type="component" value="Unassembled WGS sequence"/>
</dbReference>
<reference evidence="1 2" key="1">
    <citation type="submission" date="2015-07" db="EMBL/GenBank/DDBJ databases">
        <title>Draft genome sequences of 17 French Clostridium botulinum group III.</title>
        <authorList>
            <person name="Woudstra C."/>
            <person name="Le Marechal C."/>
            <person name="Souillard R."/>
            <person name="Bayon-Auboyer M.-H."/>
            <person name="Dessouter D."/>
            <person name="Fach P."/>
        </authorList>
    </citation>
    <scope>NUCLEOTIDE SEQUENCE [LARGE SCALE GENOMIC DNA]</scope>
    <source>
        <strain evidence="1 2">12LNRI-CD</strain>
    </source>
</reference>
<name>A0A9Q1ZC45_CLOBO</name>
<evidence type="ECO:0000313" key="2">
    <source>
        <dbReference type="Proteomes" id="UP000037540"/>
    </source>
</evidence>